<organism evidence="5 6">
    <name type="scientific">Tectimicrobiota bacterium</name>
    <dbReference type="NCBI Taxonomy" id="2528274"/>
    <lineage>
        <taxon>Bacteria</taxon>
        <taxon>Pseudomonadati</taxon>
        <taxon>Nitrospinota/Tectimicrobiota group</taxon>
        <taxon>Candidatus Tectimicrobiota</taxon>
    </lineage>
</organism>
<dbReference type="SUPFAM" id="SSF53448">
    <property type="entry name" value="Nucleotide-diphospho-sugar transferases"/>
    <property type="match status" value="1"/>
</dbReference>
<dbReference type="PANTHER" id="PTHR32125">
    <property type="entry name" value="2-C-METHYL-D-ERYTHRITOL 4-PHOSPHATE CYTIDYLYLTRANSFERASE, CHLOROPLASTIC"/>
    <property type="match status" value="1"/>
</dbReference>
<dbReference type="EMBL" id="JACQRX010000067">
    <property type="protein sequence ID" value="MBI4251112.1"/>
    <property type="molecule type" value="Genomic_DNA"/>
</dbReference>
<evidence type="ECO:0000256" key="3">
    <source>
        <dbReference type="HAMAP-Rule" id="MF_00108"/>
    </source>
</evidence>
<name>A0A932ZS68_UNCTE</name>
<gene>
    <name evidence="3 5" type="primary">ispD</name>
    <name evidence="5" type="ORF">HY618_01520</name>
</gene>
<dbReference type="AlphaFoldDB" id="A0A932ZS68"/>
<evidence type="ECO:0000256" key="4">
    <source>
        <dbReference type="SAM" id="MobiDB-lite"/>
    </source>
</evidence>
<reference evidence="5" key="1">
    <citation type="submission" date="2020-07" db="EMBL/GenBank/DDBJ databases">
        <title>Huge and variable diversity of episymbiotic CPR bacteria and DPANN archaea in groundwater ecosystems.</title>
        <authorList>
            <person name="He C.Y."/>
            <person name="Keren R."/>
            <person name="Whittaker M."/>
            <person name="Farag I.F."/>
            <person name="Doudna J."/>
            <person name="Cate J.H.D."/>
            <person name="Banfield J.F."/>
        </authorList>
    </citation>
    <scope>NUCLEOTIDE SEQUENCE</scope>
    <source>
        <strain evidence="5">NC_groundwater_1370_Ag_S-0.2um_69_93</strain>
    </source>
</reference>
<dbReference type="InterPro" id="IPR001228">
    <property type="entry name" value="IspD"/>
</dbReference>
<evidence type="ECO:0000256" key="1">
    <source>
        <dbReference type="ARBA" id="ARBA00022679"/>
    </source>
</evidence>
<dbReference type="Proteomes" id="UP000752292">
    <property type="component" value="Unassembled WGS sequence"/>
</dbReference>
<dbReference type="HAMAP" id="MF_00108">
    <property type="entry name" value="IspD"/>
    <property type="match status" value="1"/>
</dbReference>
<dbReference type="EC" id="2.7.7.60" evidence="3"/>
<feature type="site" description="Positions MEP for the nucleophilic attack" evidence="3">
    <location>
        <position position="174"/>
    </location>
</feature>
<dbReference type="NCBIfam" id="TIGR00453">
    <property type="entry name" value="ispD"/>
    <property type="match status" value="1"/>
</dbReference>
<dbReference type="FunFam" id="3.90.550.10:FF:000003">
    <property type="entry name" value="2-C-methyl-D-erythritol 4-phosphate cytidylyltransferase"/>
    <property type="match status" value="1"/>
</dbReference>
<dbReference type="InterPro" id="IPR029044">
    <property type="entry name" value="Nucleotide-diphossugar_trans"/>
</dbReference>
<evidence type="ECO:0000256" key="2">
    <source>
        <dbReference type="ARBA" id="ARBA00022695"/>
    </source>
</evidence>
<feature type="region of interest" description="Disordered" evidence="4">
    <location>
        <begin position="1"/>
        <end position="23"/>
    </location>
</feature>
<keyword evidence="1 3" id="KW-0808">Transferase</keyword>
<comment type="catalytic activity">
    <reaction evidence="3">
        <text>2-C-methyl-D-erythritol 4-phosphate + CTP + H(+) = 4-CDP-2-C-methyl-D-erythritol + diphosphate</text>
        <dbReference type="Rhea" id="RHEA:13429"/>
        <dbReference type="ChEBI" id="CHEBI:15378"/>
        <dbReference type="ChEBI" id="CHEBI:33019"/>
        <dbReference type="ChEBI" id="CHEBI:37563"/>
        <dbReference type="ChEBI" id="CHEBI:57823"/>
        <dbReference type="ChEBI" id="CHEBI:58262"/>
        <dbReference type="EC" id="2.7.7.60"/>
    </reaction>
</comment>
<evidence type="ECO:0000313" key="6">
    <source>
        <dbReference type="Proteomes" id="UP000752292"/>
    </source>
</evidence>
<dbReference type="CDD" id="cd02516">
    <property type="entry name" value="CDP-ME_synthetase"/>
    <property type="match status" value="1"/>
</dbReference>
<sequence length="255" mass="25973">MATDPSGGSPSPGRAREGLLPPPSRVGAVVAAAGRSERLPGAAPKQFRPLGGMPLLWHPLYRLAQSGVVGAIVLVVPPGSLGAIELPPVLGLPLQVIEGGARRQDSVERGLLALPPGVEWAVVHDGARPLLPPGLVRACLAGAQETGAALAALPVSDTVKRGGAGGFAEGTLPREGLWLAQTPQAARRELLEKALRAAREAGREGTDEAALLEAIGVRVRLVPGDPVNLKVTRAEDLALAEAYLALAGAERGGAA</sequence>
<evidence type="ECO:0000313" key="5">
    <source>
        <dbReference type="EMBL" id="MBI4251112.1"/>
    </source>
</evidence>
<dbReference type="InterPro" id="IPR050088">
    <property type="entry name" value="IspD/TarI_cytidylyltransf_bact"/>
</dbReference>
<feature type="site" description="Transition state stabilizer" evidence="3">
    <location>
        <position position="45"/>
    </location>
</feature>
<dbReference type="Gene3D" id="3.90.550.10">
    <property type="entry name" value="Spore Coat Polysaccharide Biosynthesis Protein SpsA, Chain A"/>
    <property type="match status" value="1"/>
</dbReference>
<protein>
    <recommendedName>
        <fullName evidence="3">2-C-methyl-D-erythritol 4-phosphate cytidylyltransferase</fullName>
        <ecNumber evidence="3">2.7.7.60</ecNumber>
    </recommendedName>
    <alternativeName>
        <fullName evidence="3">4-diphosphocytidyl-2C-methyl-D-erythritol synthase</fullName>
    </alternativeName>
    <alternativeName>
        <fullName evidence="3">MEP cytidylyltransferase</fullName>
        <shortName evidence="3">MCT</shortName>
    </alternativeName>
</protein>
<dbReference type="PANTHER" id="PTHR32125:SF4">
    <property type="entry name" value="2-C-METHYL-D-ERYTHRITOL 4-PHOSPHATE CYTIDYLYLTRANSFERASE, CHLOROPLASTIC"/>
    <property type="match status" value="1"/>
</dbReference>
<feature type="site" description="Transition state stabilizer" evidence="3">
    <location>
        <position position="38"/>
    </location>
</feature>
<keyword evidence="2 3" id="KW-0548">Nucleotidyltransferase</keyword>
<dbReference type="GO" id="GO:0050518">
    <property type="term" value="F:2-C-methyl-D-erythritol 4-phosphate cytidylyltransferase activity"/>
    <property type="evidence" value="ECO:0007669"/>
    <property type="project" value="UniProtKB-UniRule"/>
</dbReference>
<comment type="similarity">
    <text evidence="3">Belongs to the IspD/TarI cytidylyltransferase family. IspD subfamily.</text>
</comment>
<keyword evidence="3" id="KW-0414">Isoprene biosynthesis</keyword>
<comment type="caution">
    <text evidence="5">The sequence shown here is derived from an EMBL/GenBank/DDBJ whole genome shotgun (WGS) entry which is preliminary data.</text>
</comment>
<comment type="function">
    <text evidence="3">Catalyzes the formation of 4-diphosphocytidyl-2-C-methyl-D-erythritol from CTP and 2-C-methyl-D-erythritol 4-phosphate (MEP).</text>
</comment>
<comment type="pathway">
    <text evidence="3">Isoprenoid biosynthesis; isopentenyl diphosphate biosynthesis via DXP pathway; isopentenyl diphosphate from 1-deoxy-D-xylulose 5-phosphate: step 2/6.</text>
</comment>
<accession>A0A932ZS68</accession>
<feature type="site" description="Positions MEP for the nucleophilic attack" evidence="3">
    <location>
        <position position="230"/>
    </location>
</feature>
<proteinExistence type="inferred from homology"/>
<dbReference type="Pfam" id="PF01128">
    <property type="entry name" value="IspD"/>
    <property type="match status" value="1"/>
</dbReference>
<dbReference type="InterPro" id="IPR034683">
    <property type="entry name" value="IspD/TarI"/>
</dbReference>
<dbReference type="GO" id="GO:0019288">
    <property type="term" value="P:isopentenyl diphosphate biosynthetic process, methylerythritol 4-phosphate pathway"/>
    <property type="evidence" value="ECO:0007669"/>
    <property type="project" value="UniProtKB-UniRule"/>
</dbReference>